<dbReference type="FunFam" id="1.20.120.1080:FF:000018">
    <property type="entry name" value="Pre-mRNA-splicing factor ATP-dependent RNA helicase prp16"/>
    <property type="match status" value="1"/>
</dbReference>
<feature type="domain" description="Helicase ATP-binding" evidence="14">
    <location>
        <begin position="521"/>
        <end position="684"/>
    </location>
</feature>
<dbReference type="RefSeq" id="XP_056034932.1">
    <property type="nucleotide sequence ID" value="XM_056180991.1"/>
</dbReference>
<feature type="domain" description="Helicase C-terminal" evidence="15">
    <location>
        <begin position="706"/>
        <end position="881"/>
    </location>
</feature>
<dbReference type="GO" id="GO:0000398">
    <property type="term" value="P:mRNA splicing, via spliceosome"/>
    <property type="evidence" value="ECO:0007669"/>
    <property type="project" value="UniProtKB-ARBA"/>
</dbReference>
<dbReference type="KEGG" id="som:SOMG_02199"/>
<dbReference type="Gene3D" id="3.40.50.300">
    <property type="entry name" value="P-loop containing nucleotide triphosphate hydrolases"/>
    <property type="match status" value="2"/>
</dbReference>
<comment type="similarity">
    <text evidence="10">Belongs to the DEAD box helicase family. DEAH subfamily. PRP16 sub-subfamily.</text>
</comment>
<dbReference type="Pfam" id="PF07717">
    <property type="entry name" value="OB_NTP_bind"/>
    <property type="match status" value="1"/>
</dbReference>
<dbReference type="GO" id="GO:0034458">
    <property type="term" value="F:3'-5' RNA helicase activity"/>
    <property type="evidence" value="ECO:0007669"/>
    <property type="project" value="TreeGrafter"/>
</dbReference>
<evidence type="ECO:0000256" key="13">
    <source>
        <dbReference type="SAM" id="MobiDB-lite"/>
    </source>
</evidence>
<comment type="catalytic activity">
    <reaction evidence="11">
        <text>ATP + H2O = ADP + phosphate + H(+)</text>
        <dbReference type="Rhea" id="RHEA:13065"/>
        <dbReference type="ChEBI" id="CHEBI:15377"/>
        <dbReference type="ChEBI" id="CHEBI:15378"/>
        <dbReference type="ChEBI" id="CHEBI:30616"/>
        <dbReference type="ChEBI" id="CHEBI:43474"/>
        <dbReference type="ChEBI" id="CHEBI:456216"/>
        <dbReference type="EC" id="3.6.4.13"/>
    </reaction>
</comment>
<dbReference type="Pfam" id="PF00271">
    <property type="entry name" value="Helicase_C"/>
    <property type="match status" value="1"/>
</dbReference>
<dbReference type="GO" id="GO:0005684">
    <property type="term" value="C:U2-type spliceosomal complex"/>
    <property type="evidence" value="ECO:0007669"/>
    <property type="project" value="UniProtKB-ARBA"/>
</dbReference>
<evidence type="ECO:0000313" key="16">
    <source>
        <dbReference type="EMBL" id="WBW70689.1"/>
    </source>
</evidence>
<evidence type="ECO:0000259" key="15">
    <source>
        <dbReference type="PROSITE" id="PS51194"/>
    </source>
</evidence>
<dbReference type="InterPro" id="IPR007502">
    <property type="entry name" value="Helicase-assoc_dom"/>
</dbReference>
<dbReference type="PROSITE" id="PS51192">
    <property type="entry name" value="HELICASE_ATP_BIND_1"/>
    <property type="match status" value="1"/>
</dbReference>
<feature type="compositionally biased region" description="Basic and acidic residues" evidence="13">
    <location>
        <begin position="126"/>
        <end position="136"/>
    </location>
</feature>
<keyword evidence="9" id="KW-0539">Nucleus</keyword>
<evidence type="ECO:0000256" key="8">
    <source>
        <dbReference type="ARBA" id="ARBA00023187"/>
    </source>
</evidence>
<evidence type="ECO:0000256" key="10">
    <source>
        <dbReference type="ARBA" id="ARBA00038040"/>
    </source>
</evidence>
<dbReference type="InterPro" id="IPR014001">
    <property type="entry name" value="Helicase_ATP-bd"/>
</dbReference>
<accession>A0AAE9W6Z9</accession>
<sequence length="1193" mass="135393">MSSNSYNDSLFSELIRKIQEYIPSKDASESLAKRVLPIAKGQSSEEGFSKALRTFGRFSDQDTIVIYDLCKILIRTNDAMGPPADTLPYSDGQTKAGLVVPVKRTHNHEPGVNFSLLGLDTLASEKRHEQAERSQGLREGSLPSHVGTVGNHDRVEFKKPKIPSRSDRPLRRRWNDDDHYENEKEDGDDRVKQYHQRSYSTTSGSQGDARDERSGSRYTSRDDDYHNRDDSHYAFKTNHDDFREDSVGPRKRFPSKKQLSSRKKDGTSFVSHNTWDPRDVEYPEEDNESIEDRRRWEEEQAHLDREWYMNSESQNLLGDETHNPFADFETEEDKQREVEFIESQKRHLSVQATERMKENSIWEKNRMITSGIAATPGLESDFSASEERRIHLLVHELRPHFLDGVNFTLRQQEITSVRDPQSDLAINARRGSGVVRERREFRERQKAATAATTLAGTSLGNVMGVKETSEEDVHKKQSRTSSTVAGKSGPKKEAIDNSARTKTYKEQREMLPAFAVREQLLSVIRDNQVLIVVGETGSGKTTQLAQFLYEDGYDTNGMIGCTQPRRVAAMSVAKRVSEEMGVGLGSLVGYSIRFEDVTSPDTVIKYMTDGVLLRESLVQNSLERYSVIIMDEAHERSLNTDILMGLLKKIISVRRDLKLIVTSATMNSQRFSDFFGGAPQFAIPGRTYPVDVMFSKIPCTDYVEGAVRQALQIHLSQPAGDILIFMTGQEDIEATCEIMADRLNQLDDAPRLSILPIYSQMPADLQAKIFESAESGVRKVVVATNIAETSLTVHGISYVVDSGYCKLKMYNAKMGIDTLQITPISQANANQRSGRAGRTGPGLAYRLYTELAYIREMFQTTLPEIQRTNLSHTVLLLKSLGIKNILHFEFMDPPPAKTLMASLYELWTLGALDNYGELTEIGRKMPLFPMDPSLSKLIIMAEDYHCTEEVITIVSMLSVPSVFYRPKERAEESDAAREKFNVPESDHLTLLNVYLQWRRNGCSDSWCSKHFLHGKILKRASDVRQQLVEIMTTQKIPIKSAGSEWDIIRKVLCSSYFHQAATAKGIGEYTHLRSGMPCHLHVTSSLYGLGYLPDYVIYHELVLTSKEYMNVVTSVDPYWLAEFGGVYYSLKERVRNETENYERVYSSKMKLEEQIEADREIDAQKKNSNDDVPKKPARKAVIRAKAPRRVRGF</sequence>
<feature type="compositionally biased region" description="Basic residues" evidence="13">
    <location>
        <begin position="249"/>
        <end position="261"/>
    </location>
</feature>
<dbReference type="FunFam" id="3.40.50.300:FF:000615">
    <property type="entry name" value="pre-mRNA-splicing factor ATP-dependent RNA helicase DEAH7"/>
    <property type="match status" value="1"/>
</dbReference>
<keyword evidence="7" id="KW-0067">ATP-binding</keyword>
<dbReference type="FunFam" id="3.40.50.300:FF:000007">
    <property type="entry name" value="Pre-mRNA-splicing factor ATP-dependent RNA helicase"/>
    <property type="match status" value="1"/>
</dbReference>
<dbReference type="InterPro" id="IPR027417">
    <property type="entry name" value="P-loop_NTPase"/>
</dbReference>
<evidence type="ECO:0000256" key="9">
    <source>
        <dbReference type="ARBA" id="ARBA00023242"/>
    </source>
</evidence>
<dbReference type="GO" id="GO:0016787">
    <property type="term" value="F:hydrolase activity"/>
    <property type="evidence" value="ECO:0007669"/>
    <property type="project" value="UniProtKB-KW"/>
</dbReference>
<dbReference type="SUPFAM" id="SSF52540">
    <property type="entry name" value="P-loop containing nucleoside triphosphate hydrolases"/>
    <property type="match status" value="1"/>
</dbReference>
<evidence type="ECO:0000313" key="17">
    <source>
        <dbReference type="Proteomes" id="UP001212411"/>
    </source>
</evidence>
<protein>
    <recommendedName>
        <fullName evidence="12">Pre-mRNA-splicing factor ATP-dependent RNA helicase PRP16</fullName>
        <ecNumber evidence="2">3.6.4.13</ecNumber>
    </recommendedName>
</protein>
<feature type="region of interest" description="Disordered" evidence="13">
    <location>
        <begin position="1158"/>
        <end position="1193"/>
    </location>
</feature>
<evidence type="ECO:0000259" key="14">
    <source>
        <dbReference type="PROSITE" id="PS51192"/>
    </source>
</evidence>
<keyword evidence="4" id="KW-0547">Nucleotide-binding</keyword>
<evidence type="ECO:0000256" key="3">
    <source>
        <dbReference type="ARBA" id="ARBA00022664"/>
    </source>
</evidence>
<dbReference type="CDD" id="cd18791">
    <property type="entry name" value="SF2_C_RHA"/>
    <property type="match status" value="1"/>
</dbReference>
<dbReference type="InterPro" id="IPR011709">
    <property type="entry name" value="DEAD-box_helicase_OB_fold"/>
</dbReference>
<keyword evidence="17" id="KW-1185">Reference proteome</keyword>
<dbReference type="Pfam" id="PF00270">
    <property type="entry name" value="DEAD"/>
    <property type="match status" value="1"/>
</dbReference>
<dbReference type="GO" id="GO:0005524">
    <property type="term" value="F:ATP binding"/>
    <property type="evidence" value="ECO:0007669"/>
    <property type="project" value="UniProtKB-KW"/>
</dbReference>
<feature type="compositionally biased region" description="Basic and acidic residues" evidence="13">
    <location>
        <begin position="1158"/>
        <end position="1174"/>
    </location>
</feature>
<gene>
    <name evidence="16" type="primary">prp16</name>
    <name evidence="16" type="ORF">SOMG_02199</name>
</gene>
<evidence type="ECO:0000256" key="5">
    <source>
        <dbReference type="ARBA" id="ARBA00022801"/>
    </source>
</evidence>
<evidence type="ECO:0000256" key="6">
    <source>
        <dbReference type="ARBA" id="ARBA00022806"/>
    </source>
</evidence>
<comment type="subcellular location">
    <subcellularLocation>
        <location evidence="1">Nucleus</location>
    </subcellularLocation>
</comment>
<feature type="compositionally biased region" description="Basic residues" evidence="13">
    <location>
        <begin position="1175"/>
        <end position="1193"/>
    </location>
</feature>
<dbReference type="EC" id="3.6.4.13" evidence="2"/>
<keyword evidence="3" id="KW-0507">mRNA processing</keyword>
<name>A0AAE9W6Z9_9SCHI</name>
<feature type="region of interest" description="Disordered" evidence="13">
    <location>
        <begin position="465"/>
        <end position="503"/>
    </location>
</feature>
<feature type="compositionally biased region" description="Polar residues" evidence="13">
    <location>
        <begin position="196"/>
        <end position="206"/>
    </location>
</feature>
<keyword evidence="6 16" id="KW-0347">Helicase</keyword>
<dbReference type="GeneID" id="80875680"/>
<organism evidence="16 17">
    <name type="scientific">Schizosaccharomyces osmophilus</name>
    <dbReference type="NCBI Taxonomy" id="2545709"/>
    <lineage>
        <taxon>Eukaryota</taxon>
        <taxon>Fungi</taxon>
        <taxon>Dikarya</taxon>
        <taxon>Ascomycota</taxon>
        <taxon>Taphrinomycotina</taxon>
        <taxon>Schizosaccharomycetes</taxon>
        <taxon>Schizosaccharomycetales</taxon>
        <taxon>Schizosaccharomycetaceae</taxon>
        <taxon>Schizosaccharomyces</taxon>
    </lineage>
</organism>
<dbReference type="PROSITE" id="PS00690">
    <property type="entry name" value="DEAH_ATP_HELICASE"/>
    <property type="match status" value="1"/>
</dbReference>
<dbReference type="SMART" id="SM00490">
    <property type="entry name" value="HELICc"/>
    <property type="match status" value="1"/>
</dbReference>
<dbReference type="InterPro" id="IPR011545">
    <property type="entry name" value="DEAD/DEAH_box_helicase_dom"/>
</dbReference>
<dbReference type="InterPro" id="IPR002464">
    <property type="entry name" value="DNA/RNA_helicase_DEAH_CS"/>
</dbReference>
<dbReference type="Proteomes" id="UP001212411">
    <property type="component" value="Chromosome 1"/>
</dbReference>
<dbReference type="PROSITE" id="PS51194">
    <property type="entry name" value="HELICASE_CTER"/>
    <property type="match status" value="1"/>
</dbReference>
<evidence type="ECO:0000256" key="12">
    <source>
        <dbReference type="ARBA" id="ARBA00070009"/>
    </source>
</evidence>
<dbReference type="SMART" id="SM00487">
    <property type="entry name" value="DEXDc"/>
    <property type="match status" value="1"/>
</dbReference>
<dbReference type="Pfam" id="PF21010">
    <property type="entry name" value="HA2_C"/>
    <property type="match status" value="1"/>
</dbReference>
<dbReference type="PANTHER" id="PTHR18934:SF91">
    <property type="entry name" value="PRE-MRNA-SPLICING FACTOR ATP-DEPENDENT RNA HELICASE PRP16"/>
    <property type="match status" value="1"/>
</dbReference>
<dbReference type="Gene3D" id="1.20.120.1080">
    <property type="match status" value="1"/>
</dbReference>
<evidence type="ECO:0000256" key="4">
    <source>
        <dbReference type="ARBA" id="ARBA00022741"/>
    </source>
</evidence>
<keyword evidence="8" id="KW-0508">mRNA splicing</keyword>
<proteinExistence type="inferred from homology"/>
<dbReference type="InterPro" id="IPR001650">
    <property type="entry name" value="Helicase_C-like"/>
</dbReference>
<keyword evidence="5" id="KW-0378">Hydrolase</keyword>
<feature type="compositionally biased region" description="Basic and acidic residues" evidence="13">
    <location>
        <begin position="208"/>
        <end position="248"/>
    </location>
</feature>
<dbReference type="EMBL" id="CP115611">
    <property type="protein sequence ID" value="WBW70689.1"/>
    <property type="molecule type" value="Genomic_DNA"/>
</dbReference>
<dbReference type="GO" id="GO:0003723">
    <property type="term" value="F:RNA binding"/>
    <property type="evidence" value="ECO:0007669"/>
    <property type="project" value="TreeGrafter"/>
</dbReference>
<dbReference type="SMART" id="SM00847">
    <property type="entry name" value="HA2"/>
    <property type="match status" value="1"/>
</dbReference>
<feature type="region of interest" description="Disordered" evidence="13">
    <location>
        <begin position="126"/>
        <end position="292"/>
    </location>
</feature>
<feature type="compositionally biased region" description="Basic and acidic residues" evidence="13">
    <location>
        <begin position="151"/>
        <end position="177"/>
    </location>
</feature>
<evidence type="ECO:0000256" key="7">
    <source>
        <dbReference type="ARBA" id="ARBA00022840"/>
    </source>
</evidence>
<dbReference type="PANTHER" id="PTHR18934">
    <property type="entry name" value="ATP-DEPENDENT RNA HELICASE"/>
    <property type="match status" value="1"/>
</dbReference>
<dbReference type="InterPro" id="IPR048333">
    <property type="entry name" value="HA2_WH"/>
</dbReference>
<dbReference type="Pfam" id="PF04408">
    <property type="entry name" value="WHD_HA2"/>
    <property type="match status" value="1"/>
</dbReference>
<evidence type="ECO:0000256" key="1">
    <source>
        <dbReference type="ARBA" id="ARBA00004123"/>
    </source>
</evidence>
<evidence type="ECO:0000256" key="2">
    <source>
        <dbReference type="ARBA" id="ARBA00012552"/>
    </source>
</evidence>
<evidence type="ECO:0000256" key="11">
    <source>
        <dbReference type="ARBA" id="ARBA00047984"/>
    </source>
</evidence>
<dbReference type="AlphaFoldDB" id="A0AAE9W6Z9"/>
<reference evidence="16 17" key="1">
    <citation type="journal article" date="2023" name="G3 (Bethesda)">
        <title>A high-quality reference genome for the fission yeast Schizosaccharomyces osmophilus.</title>
        <authorList>
            <person name="Jia G.S."/>
            <person name="Zhang W.C."/>
            <person name="Liang Y."/>
            <person name="Liu X.H."/>
            <person name="Rhind N."/>
            <person name="Pidoux A."/>
            <person name="Brysch-Herzberg M."/>
            <person name="Du L.L."/>
        </authorList>
    </citation>
    <scope>NUCLEOTIDE SEQUENCE [LARGE SCALE GENOMIC DNA]</scope>
    <source>
        <strain evidence="16 17">CBS 15793</strain>
    </source>
</reference>